<keyword evidence="3" id="KW-1003">Cell membrane</keyword>
<dbReference type="InterPro" id="IPR001750">
    <property type="entry name" value="ND/Mrp_TM"/>
</dbReference>
<dbReference type="NCBIfam" id="NF009309">
    <property type="entry name" value="PRK12666.1"/>
    <property type="match status" value="1"/>
</dbReference>
<comment type="subcellular location">
    <subcellularLocation>
        <location evidence="1">Cell membrane</location>
        <topology evidence="1">Multi-pass membrane protein</topology>
    </subcellularLocation>
    <subcellularLocation>
        <location evidence="7">Membrane</location>
        <topology evidence="7">Multi-pass membrane protein</topology>
    </subcellularLocation>
</comment>
<evidence type="ECO:0000256" key="6">
    <source>
        <dbReference type="ARBA" id="ARBA00023136"/>
    </source>
</evidence>
<sequence length="501" mass="53080">MNHALILPILLPLLAGSLLLVAARLDMPRKRVLSVGVTTLLVPLSFWLLALADQGTIQVYALGNWQPPFGIVLVLDRLSAMMLVVTSVLALFAVLYAMRGDDERGRNFHALFQFQLLGINGAFLTGDLFNLFVFFEILLIASYSLLLHGGGKDRVRAGLHYVVLNLVGSAFFLIAVGVLYGVTGTLNMADMSQRVAAAGADHAPLIGAASMLLLVVFGLKAAFLPLYFWLPRAYASATAPVAALFAIMTKVGLYSILRVYTLVFGDESGNLSHLVQEWLWPLALLTLALGAVGAFASVTLQGMLAYLVVLSVGTLLAGMALGTPEALQAALFYLIHSTWVAGALFLIADLVSRQRGIKEAQLIQGPALQNPYILGALFFVGAIAVAGLPPLSGFVGKLLLLKAAGSGWEAAVLWPVVLIGGLVTLVSLSRAGSTLFWRVGLSQLDSAELDNGRLLAAIGLLLMSPLLVACAAPALDYIGAMVTQLHDLESYHMILHSGGGA</sequence>
<evidence type="ECO:0000256" key="4">
    <source>
        <dbReference type="ARBA" id="ARBA00022692"/>
    </source>
</evidence>
<dbReference type="AlphaFoldDB" id="A0A653B9J3"/>
<dbReference type="GO" id="GO:0008137">
    <property type="term" value="F:NADH dehydrogenase (ubiquinone) activity"/>
    <property type="evidence" value="ECO:0007669"/>
    <property type="project" value="InterPro"/>
</dbReference>
<feature type="domain" description="NADH:quinone oxidoreductase/Mrp antiporter transmembrane" evidence="8">
    <location>
        <begin position="126"/>
        <end position="415"/>
    </location>
</feature>
<evidence type="ECO:0000259" key="8">
    <source>
        <dbReference type="Pfam" id="PF00361"/>
    </source>
</evidence>
<organism evidence="9">
    <name type="scientific">Ectopseudomonas oleovorans</name>
    <name type="common">Pseudomonas oleovorans</name>
    <dbReference type="NCBI Taxonomy" id="301"/>
    <lineage>
        <taxon>Bacteria</taxon>
        <taxon>Pseudomonadati</taxon>
        <taxon>Pseudomonadota</taxon>
        <taxon>Gammaproteobacteria</taxon>
        <taxon>Pseudomonadales</taxon>
        <taxon>Pseudomonadaceae</taxon>
        <taxon>Ectopseudomonas</taxon>
    </lineage>
</organism>
<dbReference type="GO" id="GO:0005886">
    <property type="term" value="C:plasma membrane"/>
    <property type="evidence" value="ECO:0007669"/>
    <property type="project" value="UniProtKB-SubCell"/>
</dbReference>
<evidence type="ECO:0000256" key="5">
    <source>
        <dbReference type="ARBA" id="ARBA00022989"/>
    </source>
</evidence>
<dbReference type="PRINTS" id="PR01437">
    <property type="entry name" value="NUOXDRDTASE4"/>
</dbReference>
<evidence type="ECO:0000256" key="3">
    <source>
        <dbReference type="ARBA" id="ARBA00022475"/>
    </source>
</evidence>
<protein>
    <submittedName>
        <fullName evidence="9">Putative K(+)/H(+) antiporter subunit D</fullName>
    </submittedName>
</protein>
<gene>
    <name evidence="9" type="primary">phaD</name>
    <name evidence="9" type="ORF">POT9AD_4095</name>
</gene>
<evidence type="ECO:0000256" key="7">
    <source>
        <dbReference type="RuleBase" id="RU000320"/>
    </source>
</evidence>
<proteinExistence type="inferred from homology"/>
<keyword evidence="4 7" id="KW-0812">Transmembrane</keyword>
<evidence type="ECO:0000256" key="2">
    <source>
        <dbReference type="ARBA" id="ARBA00005346"/>
    </source>
</evidence>
<keyword evidence="6" id="KW-0472">Membrane</keyword>
<dbReference type="Pfam" id="PF00361">
    <property type="entry name" value="Proton_antipo_M"/>
    <property type="match status" value="1"/>
</dbReference>
<accession>A0A653B9J3</accession>
<dbReference type="PANTHER" id="PTHR42703:SF1">
    <property type="entry name" value="NA(+)_H(+) ANTIPORTER SUBUNIT D1"/>
    <property type="match status" value="1"/>
</dbReference>
<keyword evidence="5" id="KW-1133">Transmembrane helix</keyword>
<dbReference type="OrthoDB" id="9768329at2"/>
<dbReference type="GO" id="GO:0042773">
    <property type="term" value="P:ATP synthesis coupled electron transport"/>
    <property type="evidence" value="ECO:0007669"/>
    <property type="project" value="InterPro"/>
</dbReference>
<comment type="similarity">
    <text evidence="2">Belongs to the CPA3 antiporters (TC 2.A.63) subunit D family.</text>
</comment>
<dbReference type="EMBL" id="LR130779">
    <property type="protein sequence ID" value="VDN65070.1"/>
    <property type="molecule type" value="Genomic_DNA"/>
</dbReference>
<name>A0A653B9J3_ECTOL</name>
<evidence type="ECO:0000256" key="1">
    <source>
        <dbReference type="ARBA" id="ARBA00004651"/>
    </source>
</evidence>
<evidence type="ECO:0000313" key="9">
    <source>
        <dbReference type="EMBL" id="VDN65070.1"/>
    </source>
</evidence>
<reference evidence="9" key="1">
    <citation type="submission" date="2018-11" db="EMBL/GenBank/DDBJ databases">
        <authorList>
            <consortium name="Genoscope - CEA"/>
            <person name="William W."/>
        </authorList>
    </citation>
    <scope>NUCLEOTIDE SEQUENCE [LARGE SCALE GENOMIC DNA]</scope>
    <source>
        <strain evidence="9">T9AD</strain>
    </source>
</reference>
<dbReference type="InterPro" id="IPR050586">
    <property type="entry name" value="CPA3_Na-H_Antiporter_D"/>
</dbReference>
<dbReference type="PANTHER" id="PTHR42703">
    <property type="entry name" value="NADH DEHYDROGENASE"/>
    <property type="match status" value="1"/>
</dbReference>
<dbReference type="InterPro" id="IPR003918">
    <property type="entry name" value="NADH_UbQ_OxRdtase"/>
</dbReference>